<dbReference type="InterPro" id="IPR016161">
    <property type="entry name" value="Ald_DH/histidinol_DH"/>
</dbReference>
<proteinExistence type="inferred from homology"/>
<evidence type="ECO:0000256" key="1">
    <source>
        <dbReference type="ARBA" id="ARBA00009986"/>
    </source>
</evidence>
<keyword evidence="4" id="KW-0812">Transmembrane</keyword>
<dbReference type="PANTHER" id="PTHR43570">
    <property type="entry name" value="ALDEHYDE DEHYDROGENASE"/>
    <property type="match status" value="1"/>
</dbReference>
<organism evidence="6 7">
    <name type="scientific">Malus domestica</name>
    <name type="common">Apple</name>
    <name type="synonym">Pyrus malus</name>
    <dbReference type="NCBI Taxonomy" id="3750"/>
    <lineage>
        <taxon>Eukaryota</taxon>
        <taxon>Viridiplantae</taxon>
        <taxon>Streptophyta</taxon>
        <taxon>Embryophyta</taxon>
        <taxon>Tracheophyta</taxon>
        <taxon>Spermatophyta</taxon>
        <taxon>Magnoliopsida</taxon>
        <taxon>eudicotyledons</taxon>
        <taxon>Gunneridae</taxon>
        <taxon>Pentapetalae</taxon>
        <taxon>rosids</taxon>
        <taxon>fabids</taxon>
        <taxon>Rosales</taxon>
        <taxon>Rosaceae</taxon>
        <taxon>Amygdaloideae</taxon>
        <taxon>Maleae</taxon>
        <taxon>Malus</taxon>
    </lineage>
</organism>
<keyword evidence="2 3" id="KW-0560">Oxidoreductase</keyword>
<dbReference type="AlphaFoldDB" id="A0A498KNY1"/>
<evidence type="ECO:0000313" key="6">
    <source>
        <dbReference type="EMBL" id="RXI07412.1"/>
    </source>
</evidence>
<dbReference type="GO" id="GO:0005737">
    <property type="term" value="C:cytoplasm"/>
    <property type="evidence" value="ECO:0007669"/>
    <property type="project" value="TreeGrafter"/>
</dbReference>
<feature type="transmembrane region" description="Helical" evidence="4">
    <location>
        <begin position="91"/>
        <end position="113"/>
    </location>
</feature>
<feature type="domain" description="Aldehyde dehydrogenase" evidence="5">
    <location>
        <begin position="211"/>
        <end position="374"/>
    </location>
</feature>
<evidence type="ECO:0000256" key="3">
    <source>
        <dbReference type="PIRNR" id="PIRNR036492"/>
    </source>
</evidence>
<accession>A0A498KNY1</accession>
<dbReference type="GO" id="GO:0004029">
    <property type="term" value="F:aldehyde dehydrogenase (NAD+) activity"/>
    <property type="evidence" value="ECO:0007669"/>
    <property type="project" value="TreeGrafter"/>
</dbReference>
<keyword evidence="7" id="KW-1185">Reference proteome</keyword>
<dbReference type="SUPFAM" id="SSF53720">
    <property type="entry name" value="ALDH-like"/>
    <property type="match status" value="1"/>
</dbReference>
<reference evidence="6 7" key="1">
    <citation type="submission" date="2018-10" db="EMBL/GenBank/DDBJ databases">
        <title>A high-quality apple genome assembly.</title>
        <authorList>
            <person name="Hu J."/>
        </authorList>
    </citation>
    <scope>NUCLEOTIDE SEQUENCE [LARGE SCALE GENOMIC DNA]</scope>
    <source>
        <strain evidence="7">cv. HFTH1</strain>
        <tissue evidence="6">Young leaf</tissue>
    </source>
</reference>
<keyword evidence="4" id="KW-1133">Transmembrane helix</keyword>
<dbReference type="Gene3D" id="3.40.605.10">
    <property type="entry name" value="Aldehyde Dehydrogenase, Chain A, domain 1"/>
    <property type="match status" value="3"/>
</dbReference>
<evidence type="ECO:0000313" key="7">
    <source>
        <dbReference type="Proteomes" id="UP000290289"/>
    </source>
</evidence>
<dbReference type="Proteomes" id="UP000290289">
    <property type="component" value="Chromosome 2"/>
</dbReference>
<comment type="caution">
    <text evidence="6">The sequence shown here is derived from an EMBL/GenBank/DDBJ whole genome shotgun (WGS) entry which is preliminary data.</text>
</comment>
<dbReference type="GO" id="GO:0006081">
    <property type="term" value="P:aldehyde metabolic process"/>
    <property type="evidence" value="ECO:0007669"/>
    <property type="project" value="InterPro"/>
</dbReference>
<dbReference type="Pfam" id="PF00171">
    <property type="entry name" value="Aldedh"/>
    <property type="match status" value="2"/>
</dbReference>
<evidence type="ECO:0000259" key="5">
    <source>
        <dbReference type="Pfam" id="PF00171"/>
    </source>
</evidence>
<dbReference type="Gene3D" id="3.40.309.10">
    <property type="entry name" value="Aldehyde Dehydrogenase, Chain A, domain 2"/>
    <property type="match status" value="1"/>
</dbReference>
<comment type="similarity">
    <text evidence="1 3">Belongs to the aldehyde dehydrogenase family.</text>
</comment>
<evidence type="ECO:0000256" key="4">
    <source>
        <dbReference type="SAM" id="Phobius"/>
    </source>
</evidence>
<dbReference type="PANTHER" id="PTHR43570:SF17">
    <property type="entry name" value="ALDEHYDE DEHYDROGENASE FAMILY 3 MEMBER F1"/>
    <property type="match status" value="1"/>
</dbReference>
<dbReference type="PIRSF" id="PIRSF036492">
    <property type="entry name" value="ALDH"/>
    <property type="match status" value="1"/>
</dbReference>
<dbReference type="InterPro" id="IPR012394">
    <property type="entry name" value="Aldehyde_DH_NAD(P)"/>
</dbReference>
<dbReference type="EMBL" id="RDQH01000328">
    <property type="protein sequence ID" value="RXI07412.1"/>
    <property type="molecule type" value="Genomic_DNA"/>
</dbReference>
<feature type="domain" description="Aldehyde dehydrogenase" evidence="5">
    <location>
        <begin position="100"/>
        <end position="200"/>
    </location>
</feature>
<dbReference type="InterPro" id="IPR016163">
    <property type="entry name" value="Ald_DH_C"/>
</dbReference>
<keyword evidence="4" id="KW-0472">Membrane</keyword>
<dbReference type="InterPro" id="IPR015590">
    <property type="entry name" value="Aldehyde_DH_dom"/>
</dbReference>
<gene>
    <name evidence="6" type="ORF">DVH24_026548</name>
</gene>
<dbReference type="STRING" id="3750.A0A498KNY1"/>
<name>A0A498KNY1_MALDO</name>
<sequence length="418" mass="46650">MEAVREVEETLSELRQTFKGGRTRSIAWRKKQFSSLLKLVNDNEENIFRALDQDLGKHPVESYRDEIGVVKKSINHTLSNLEKWVAPKKSLFFIQILLLALALDPMIGAIAAGNAVVLKPSEQAPASSSFLANTIPQCMDSKAVKIVEGGAEISELLLQQKWDKIFFTGSQQVGRIVMSAAAKNLTPVALELGGKCPIILDSISSPSDLKIESLKKTIKRFYSESPKDSKCLARVVNKRHFERLRNLFKDPPVAASIVHGGSLDEENLFMEPTILLDPPLNAAIMTEEIFGPLLPIITVKKIEESIEFINSRPKPLAIYACTKDANFRRRVLSETSSGTVFVCEALPFGGVGQSGFGRYHGKYSFDTFSHEKAVVQANFFIEFGSRYPPWNDFKNNIIRSAYNLDYLNLVLLLLGLKR</sequence>
<evidence type="ECO:0000256" key="2">
    <source>
        <dbReference type="ARBA" id="ARBA00023002"/>
    </source>
</evidence>
<dbReference type="InterPro" id="IPR016162">
    <property type="entry name" value="Ald_DH_N"/>
</dbReference>
<protein>
    <recommendedName>
        <fullName evidence="3">Aldehyde dehydrogenase</fullName>
    </recommendedName>
</protein>